<evidence type="ECO:0000256" key="2">
    <source>
        <dbReference type="ARBA" id="ARBA00022670"/>
    </source>
</evidence>
<accession>A0A8J7JK04</accession>
<dbReference type="Gene3D" id="3.90.226.10">
    <property type="entry name" value="2-enoyl-CoA Hydratase, Chain A, domain 1"/>
    <property type="match status" value="2"/>
</dbReference>
<dbReference type="GO" id="GO:0008236">
    <property type="term" value="F:serine-type peptidase activity"/>
    <property type="evidence" value="ECO:0007669"/>
    <property type="project" value="UniProtKB-KW"/>
</dbReference>
<dbReference type="GO" id="GO:0006508">
    <property type="term" value="P:proteolysis"/>
    <property type="evidence" value="ECO:0007669"/>
    <property type="project" value="UniProtKB-KW"/>
</dbReference>
<dbReference type="PANTHER" id="PTHR42987:SF6">
    <property type="entry name" value="PROTEINASE IV"/>
    <property type="match status" value="1"/>
</dbReference>
<dbReference type="InterPro" id="IPR002142">
    <property type="entry name" value="Peptidase_S49"/>
</dbReference>
<dbReference type="Pfam" id="PF01343">
    <property type="entry name" value="Peptidase_S49"/>
    <property type="match status" value="1"/>
</dbReference>
<proteinExistence type="inferred from homology"/>
<dbReference type="SUPFAM" id="SSF52096">
    <property type="entry name" value="ClpP/crotonase"/>
    <property type="match status" value="1"/>
</dbReference>
<keyword evidence="4" id="KW-0720">Serine protease</keyword>
<feature type="domain" description="Peptidase S49" evidence="5">
    <location>
        <begin position="112"/>
        <end position="265"/>
    </location>
</feature>
<dbReference type="NCBIfam" id="TIGR00706">
    <property type="entry name" value="SppA_dom"/>
    <property type="match status" value="1"/>
</dbReference>
<organism evidence="6 7">
    <name type="scientific">Geomesophilobacter sediminis</name>
    <dbReference type="NCBI Taxonomy" id="2798584"/>
    <lineage>
        <taxon>Bacteria</taxon>
        <taxon>Pseudomonadati</taxon>
        <taxon>Thermodesulfobacteriota</taxon>
        <taxon>Desulfuromonadia</taxon>
        <taxon>Geobacterales</taxon>
        <taxon>Geobacteraceae</taxon>
        <taxon>Geomesophilobacter</taxon>
    </lineage>
</organism>
<dbReference type="InterPro" id="IPR004635">
    <property type="entry name" value="Pept_S49_SppA"/>
</dbReference>
<name>A0A8J7JK04_9BACT</name>
<dbReference type="AlphaFoldDB" id="A0A8J7JK04"/>
<evidence type="ECO:0000256" key="4">
    <source>
        <dbReference type="ARBA" id="ARBA00022825"/>
    </source>
</evidence>
<dbReference type="CDD" id="cd07023">
    <property type="entry name" value="S49_Sppa_N_C"/>
    <property type="match status" value="1"/>
</dbReference>
<dbReference type="InterPro" id="IPR029045">
    <property type="entry name" value="ClpP/crotonase-like_dom_sf"/>
</dbReference>
<reference evidence="6" key="1">
    <citation type="submission" date="2020-12" db="EMBL/GenBank/DDBJ databases">
        <title>Geomonas sp. Red875, isolated from river sediment.</title>
        <authorList>
            <person name="Xu Z."/>
            <person name="Zhang Z."/>
            <person name="Masuda Y."/>
            <person name="Itoh H."/>
            <person name="Senoo K."/>
        </authorList>
    </citation>
    <scope>NUCLEOTIDE SEQUENCE</scope>
    <source>
        <strain evidence="6">Red875</strain>
    </source>
</reference>
<evidence type="ECO:0000259" key="5">
    <source>
        <dbReference type="Pfam" id="PF01343"/>
    </source>
</evidence>
<keyword evidence="2" id="KW-0645">Protease</keyword>
<dbReference type="RefSeq" id="WP_199382290.1">
    <property type="nucleotide sequence ID" value="NZ_JAEMHM010000002.1"/>
</dbReference>
<comment type="caution">
    <text evidence="6">The sequence shown here is derived from an EMBL/GenBank/DDBJ whole genome shotgun (WGS) entry which is preliminary data.</text>
</comment>
<dbReference type="InterPro" id="IPR047272">
    <property type="entry name" value="S49_SppA_C"/>
</dbReference>
<sequence>MNWKWLLVLVAFFLNGCIHVSVIPPVAPFQEKVLEGEGTPKILLLDVSGTISEKKRGTSFRERPSMVGEIKEALKKAEDDPDVVAVLVRINSPGGTVTGSDIIYHELMAFKKRKKVPVHAAIVGLGTSGGYYVASAADRITAHKTAITGSIGVIFLHFEVDGLMNKLGVVEWSAKSGDKKDMMTPFRAATPEEKQIAMGVIDGLYGRFLEVVLARPGNTLDRKALTTLADGRVYTADQALAAHLIDGVCYLDEALDDLKMAAKVKQARVVSYYRAGNYQGSIYADAEASAQMVGPFSLGPDVMELLPDLGFAYLWKP</sequence>
<dbReference type="EMBL" id="JAEMHM010000002">
    <property type="protein sequence ID" value="MBJ6723440.1"/>
    <property type="molecule type" value="Genomic_DNA"/>
</dbReference>
<evidence type="ECO:0000256" key="3">
    <source>
        <dbReference type="ARBA" id="ARBA00022801"/>
    </source>
</evidence>
<gene>
    <name evidence="6" type="primary">sppA</name>
    <name evidence="6" type="ORF">JFN93_01850</name>
</gene>
<keyword evidence="7" id="KW-1185">Reference proteome</keyword>
<evidence type="ECO:0000313" key="6">
    <source>
        <dbReference type="EMBL" id="MBJ6723440.1"/>
    </source>
</evidence>
<dbReference type="Proteomes" id="UP000636888">
    <property type="component" value="Unassembled WGS sequence"/>
</dbReference>
<evidence type="ECO:0000313" key="7">
    <source>
        <dbReference type="Proteomes" id="UP000636888"/>
    </source>
</evidence>
<keyword evidence="3" id="KW-0378">Hydrolase</keyword>
<dbReference type="PANTHER" id="PTHR42987">
    <property type="entry name" value="PEPTIDASE S49"/>
    <property type="match status" value="1"/>
</dbReference>
<protein>
    <submittedName>
        <fullName evidence="6">Signal peptide peptidase SppA</fullName>
    </submittedName>
</protein>
<evidence type="ECO:0000256" key="1">
    <source>
        <dbReference type="ARBA" id="ARBA00008683"/>
    </source>
</evidence>
<comment type="similarity">
    <text evidence="1">Belongs to the peptidase S49 family.</text>
</comment>